<evidence type="ECO:0000313" key="2">
    <source>
        <dbReference type="Proteomes" id="UP000266673"/>
    </source>
</evidence>
<keyword evidence="2" id="KW-1185">Reference proteome</keyword>
<protein>
    <submittedName>
        <fullName evidence="1">Uncharacterized protein</fullName>
    </submittedName>
</protein>
<name>A0A397TX49_9GLOM</name>
<dbReference type="EMBL" id="QKWP01002637">
    <property type="protein sequence ID" value="RIB02620.1"/>
    <property type="molecule type" value="Genomic_DNA"/>
</dbReference>
<accession>A0A397TX49</accession>
<dbReference type="Proteomes" id="UP000266673">
    <property type="component" value="Unassembled WGS sequence"/>
</dbReference>
<proteinExistence type="predicted"/>
<organism evidence="1 2">
    <name type="scientific">Gigaspora rosea</name>
    <dbReference type="NCBI Taxonomy" id="44941"/>
    <lineage>
        <taxon>Eukaryota</taxon>
        <taxon>Fungi</taxon>
        <taxon>Fungi incertae sedis</taxon>
        <taxon>Mucoromycota</taxon>
        <taxon>Glomeromycotina</taxon>
        <taxon>Glomeromycetes</taxon>
        <taxon>Diversisporales</taxon>
        <taxon>Gigasporaceae</taxon>
        <taxon>Gigaspora</taxon>
    </lineage>
</organism>
<comment type="caution">
    <text evidence="1">The sequence shown here is derived from an EMBL/GenBank/DDBJ whole genome shotgun (WGS) entry which is preliminary data.</text>
</comment>
<dbReference type="AlphaFoldDB" id="A0A397TX49"/>
<sequence>MAIRQHRFAERGSIVYCSSLFLLDSQVRPINDNESNFENLQKTLQLIILRFLCAGHIK</sequence>
<gene>
    <name evidence="1" type="ORF">C2G38_859828</name>
</gene>
<evidence type="ECO:0000313" key="1">
    <source>
        <dbReference type="EMBL" id="RIB02620.1"/>
    </source>
</evidence>
<reference evidence="1 2" key="1">
    <citation type="submission" date="2018-06" db="EMBL/GenBank/DDBJ databases">
        <title>Comparative genomics reveals the genomic features of Rhizophagus irregularis, R. cerebriforme, R. diaphanum and Gigaspora rosea, and their symbiotic lifestyle signature.</title>
        <authorList>
            <person name="Morin E."/>
            <person name="San Clemente H."/>
            <person name="Chen E.C.H."/>
            <person name="De La Providencia I."/>
            <person name="Hainaut M."/>
            <person name="Kuo A."/>
            <person name="Kohler A."/>
            <person name="Murat C."/>
            <person name="Tang N."/>
            <person name="Roy S."/>
            <person name="Loubradou J."/>
            <person name="Henrissat B."/>
            <person name="Grigoriev I.V."/>
            <person name="Corradi N."/>
            <person name="Roux C."/>
            <person name="Martin F.M."/>
        </authorList>
    </citation>
    <scope>NUCLEOTIDE SEQUENCE [LARGE SCALE GENOMIC DNA]</scope>
    <source>
        <strain evidence="1 2">DAOM 194757</strain>
    </source>
</reference>